<evidence type="ECO:0000259" key="7">
    <source>
        <dbReference type="Pfam" id="PF17827"/>
    </source>
</evidence>
<dbReference type="GO" id="GO:0003676">
    <property type="term" value="F:nucleic acid binding"/>
    <property type="evidence" value="ECO:0007669"/>
    <property type="project" value="InterPro"/>
</dbReference>
<keyword evidence="1 5" id="KW-0489">Methyltransferase</keyword>
<dbReference type="InterPro" id="IPR002052">
    <property type="entry name" value="DNA_methylase_N6_adenine_CS"/>
</dbReference>
<dbReference type="FunFam" id="3.40.50.150:FF:000053">
    <property type="entry name" value="Release factor glutamine methyltransferase"/>
    <property type="match status" value="1"/>
</dbReference>
<reference evidence="8 9" key="2">
    <citation type="journal article" date="2017" name="Genome Announc.">
        <title>Draft genome sequence of Aquitalea magnusonii strain H3, a plant growth-promoting bacterium of duckweed Lemna minor.</title>
        <authorList>
            <person name="Ishizawa H."/>
            <person name="Kuroda M."/>
            <person name="Ike M."/>
        </authorList>
    </citation>
    <scope>NUCLEOTIDE SEQUENCE [LARGE SCALE GENOMIC DNA]</scope>
    <source>
        <strain evidence="8 9">H3</strain>
    </source>
</reference>
<evidence type="ECO:0000256" key="5">
    <source>
        <dbReference type="HAMAP-Rule" id="MF_02126"/>
    </source>
</evidence>
<feature type="binding site" evidence="5">
    <location>
        <position position="137"/>
    </location>
    <ligand>
        <name>S-adenosyl-L-methionine</name>
        <dbReference type="ChEBI" id="CHEBI:59789"/>
    </ligand>
</feature>
<organism evidence="8 9">
    <name type="scientific">Aquitalea magnusonii</name>
    <dbReference type="NCBI Taxonomy" id="332411"/>
    <lineage>
        <taxon>Bacteria</taxon>
        <taxon>Pseudomonadati</taxon>
        <taxon>Pseudomonadota</taxon>
        <taxon>Betaproteobacteria</taxon>
        <taxon>Neisseriales</taxon>
        <taxon>Chromobacteriaceae</taxon>
        <taxon>Aquitalea</taxon>
    </lineage>
</organism>
<dbReference type="Pfam" id="PF17827">
    <property type="entry name" value="PrmC_N"/>
    <property type="match status" value="1"/>
</dbReference>
<dbReference type="NCBIfam" id="TIGR00536">
    <property type="entry name" value="hemK_fam"/>
    <property type="match status" value="1"/>
</dbReference>
<keyword evidence="3 5" id="KW-0949">S-adenosyl-L-methionine</keyword>
<dbReference type="Gene3D" id="3.40.50.150">
    <property type="entry name" value="Vaccinia Virus protein VP39"/>
    <property type="match status" value="1"/>
</dbReference>
<dbReference type="AlphaFoldDB" id="A0A3G9GII5"/>
<comment type="function">
    <text evidence="5">Methylates the class 1 translation termination release factors RF1/PrfA and RF2/PrfB on the glutamine residue of the universally conserved GGQ motif.</text>
</comment>
<reference evidence="9" key="1">
    <citation type="journal article" date="2017" name="Biotechnol. Biofuels">
        <title>Evaluation of environmental bacterial communities as a factor affecting the growth of duckweed Lemna minor.</title>
        <authorList>
            <person name="Ishizawa H."/>
            <person name="Kuroda M."/>
            <person name="Morikawa M."/>
            <person name="Ike M."/>
        </authorList>
    </citation>
    <scope>NUCLEOTIDE SEQUENCE [LARGE SCALE GENOMIC DNA]</scope>
    <source>
        <strain evidence="9">H3</strain>
    </source>
</reference>
<dbReference type="PANTHER" id="PTHR18895:SF74">
    <property type="entry name" value="MTRF1L RELEASE FACTOR GLUTAMINE METHYLTRANSFERASE"/>
    <property type="match status" value="1"/>
</dbReference>
<evidence type="ECO:0000256" key="3">
    <source>
        <dbReference type="ARBA" id="ARBA00022691"/>
    </source>
</evidence>
<dbReference type="PROSITE" id="PS00092">
    <property type="entry name" value="N6_MTASE"/>
    <property type="match status" value="1"/>
</dbReference>
<dbReference type="GO" id="GO:0102559">
    <property type="term" value="F:peptide chain release factor N(5)-glutamine methyltransferase activity"/>
    <property type="evidence" value="ECO:0007669"/>
    <property type="project" value="UniProtKB-EC"/>
</dbReference>
<feature type="domain" description="Release factor glutamine methyltransferase N-terminal" evidence="7">
    <location>
        <begin position="6"/>
        <end position="69"/>
    </location>
</feature>
<evidence type="ECO:0000313" key="9">
    <source>
        <dbReference type="Proteomes" id="UP000198290"/>
    </source>
</evidence>
<dbReference type="InterPro" id="IPR040758">
    <property type="entry name" value="PrmC_N"/>
</dbReference>
<dbReference type="InterPro" id="IPR004556">
    <property type="entry name" value="HemK-like"/>
</dbReference>
<protein>
    <recommendedName>
        <fullName evidence="5">Release factor glutamine methyltransferase</fullName>
        <shortName evidence="5">RF MTase</shortName>
        <ecNumber evidence="5">2.1.1.297</ecNumber>
    </recommendedName>
    <alternativeName>
        <fullName evidence="5">N5-glutamine methyltransferase PrmC</fullName>
    </alternativeName>
    <alternativeName>
        <fullName evidence="5">Protein-(glutamine-N5) MTase PrmC</fullName>
    </alternativeName>
    <alternativeName>
        <fullName evidence="5">Protein-glutamine N-methyltransferase PrmC</fullName>
    </alternativeName>
</protein>
<dbReference type="KEGG" id="amah:DLM_3075"/>
<dbReference type="Pfam" id="PF05175">
    <property type="entry name" value="MTS"/>
    <property type="match status" value="1"/>
</dbReference>
<evidence type="ECO:0000256" key="4">
    <source>
        <dbReference type="ARBA" id="ARBA00048391"/>
    </source>
</evidence>
<name>A0A3G9GII5_9NEIS</name>
<feature type="binding site" evidence="5">
    <location>
        <begin position="114"/>
        <end position="118"/>
    </location>
    <ligand>
        <name>S-adenosyl-L-methionine</name>
        <dbReference type="ChEBI" id="CHEBI:59789"/>
    </ligand>
</feature>
<keyword evidence="9" id="KW-1185">Reference proteome</keyword>
<feature type="binding site" evidence="5">
    <location>
        <position position="164"/>
    </location>
    <ligand>
        <name>S-adenosyl-L-methionine</name>
        <dbReference type="ChEBI" id="CHEBI:59789"/>
    </ligand>
</feature>
<feature type="binding site" evidence="5">
    <location>
        <begin position="180"/>
        <end position="183"/>
    </location>
    <ligand>
        <name>substrate</name>
    </ligand>
</feature>
<dbReference type="SUPFAM" id="SSF53335">
    <property type="entry name" value="S-adenosyl-L-methionine-dependent methyltransferases"/>
    <property type="match status" value="1"/>
</dbReference>
<dbReference type="STRING" id="332411.VI06_14950"/>
<feature type="domain" description="Methyltransferase small" evidence="6">
    <location>
        <begin position="106"/>
        <end position="190"/>
    </location>
</feature>
<keyword evidence="2 5" id="KW-0808">Transferase</keyword>
<dbReference type="NCBIfam" id="TIGR03534">
    <property type="entry name" value="RF_mod_PrmC"/>
    <property type="match status" value="1"/>
</dbReference>
<gene>
    <name evidence="5" type="primary">prmC</name>
    <name evidence="8" type="ORF">DLM_3075</name>
</gene>
<comment type="catalytic activity">
    <reaction evidence="4 5">
        <text>L-glutaminyl-[peptide chain release factor] + S-adenosyl-L-methionine = N(5)-methyl-L-glutaminyl-[peptide chain release factor] + S-adenosyl-L-homocysteine + H(+)</text>
        <dbReference type="Rhea" id="RHEA:42896"/>
        <dbReference type="Rhea" id="RHEA-COMP:10271"/>
        <dbReference type="Rhea" id="RHEA-COMP:10272"/>
        <dbReference type="ChEBI" id="CHEBI:15378"/>
        <dbReference type="ChEBI" id="CHEBI:30011"/>
        <dbReference type="ChEBI" id="CHEBI:57856"/>
        <dbReference type="ChEBI" id="CHEBI:59789"/>
        <dbReference type="ChEBI" id="CHEBI:61891"/>
        <dbReference type="EC" id="2.1.1.297"/>
    </reaction>
</comment>
<reference evidence="9" key="3">
    <citation type="journal article" date="2017" name="Plant Physiol. Biochem.">
        <title>Differential oxidative and antioxidative response of duckweed Lemna minor toward plant growth promoting/inhibiting bacteria.</title>
        <authorList>
            <person name="Ishizawa H."/>
            <person name="Kuroda M."/>
            <person name="Morikawa M."/>
            <person name="Ike M."/>
        </authorList>
    </citation>
    <scope>NUCLEOTIDE SEQUENCE [LARGE SCALE GENOMIC DNA]</scope>
    <source>
        <strain evidence="9">H3</strain>
    </source>
</reference>
<dbReference type="GO" id="GO:0032259">
    <property type="term" value="P:methylation"/>
    <property type="evidence" value="ECO:0007669"/>
    <property type="project" value="UniProtKB-KW"/>
</dbReference>
<comment type="similarity">
    <text evidence="5">Belongs to the protein N5-glutamine methyltransferase family. PrmC subfamily.</text>
</comment>
<dbReference type="Proteomes" id="UP000198290">
    <property type="component" value="Chromosome"/>
</dbReference>
<evidence type="ECO:0000313" key="8">
    <source>
        <dbReference type="EMBL" id="BBF86673.1"/>
    </source>
</evidence>
<dbReference type="CDD" id="cd02440">
    <property type="entry name" value="AdoMet_MTases"/>
    <property type="match status" value="1"/>
</dbReference>
<dbReference type="InterPro" id="IPR029063">
    <property type="entry name" value="SAM-dependent_MTases_sf"/>
</dbReference>
<dbReference type="InterPro" id="IPR050320">
    <property type="entry name" value="N5-glutamine_MTase"/>
</dbReference>
<proteinExistence type="inferred from homology"/>
<dbReference type="EC" id="2.1.1.297" evidence="5"/>
<evidence type="ECO:0000256" key="2">
    <source>
        <dbReference type="ARBA" id="ARBA00022679"/>
    </source>
</evidence>
<sequence length="275" mass="30141">MMLTLAQALRCHPLPRLEARMLLQHVRPGLTHARMIADPDLQLTESEAAQFTQLAQRRLQGEPMAYLLGEREFYGRNFRVTPAVLIPRPETEHLVEAALQRVAAVAPMRVLDLGCGSGAIAVTLALEAPVWQVQAVDLSAAALEVARGNAEQLGAVVHFHQGSWYQPLAGQGDFDLIVSNPPYIEQHDHHLDEGDVRFEPRMALTDESDGLACLREIIAGAPLRLKPGGWVMLEHGYDQGEAVRQLLRQAGLQAVETLLDLAGLDRVSLGRKAVA</sequence>
<evidence type="ECO:0000259" key="6">
    <source>
        <dbReference type="Pfam" id="PF05175"/>
    </source>
</evidence>
<dbReference type="PANTHER" id="PTHR18895">
    <property type="entry name" value="HEMK METHYLTRANSFERASE"/>
    <property type="match status" value="1"/>
</dbReference>
<dbReference type="InterPro" id="IPR007848">
    <property type="entry name" value="Small_mtfrase_dom"/>
</dbReference>
<dbReference type="EMBL" id="AP018823">
    <property type="protein sequence ID" value="BBF86673.1"/>
    <property type="molecule type" value="Genomic_DNA"/>
</dbReference>
<accession>A0A3G9GII5</accession>
<dbReference type="HAMAP" id="MF_02126">
    <property type="entry name" value="RF_methyltr_PrmC"/>
    <property type="match status" value="1"/>
</dbReference>
<feature type="binding site" evidence="5">
    <location>
        <position position="180"/>
    </location>
    <ligand>
        <name>S-adenosyl-L-methionine</name>
        <dbReference type="ChEBI" id="CHEBI:59789"/>
    </ligand>
</feature>
<evidence type="ECO:0000256" key="1">
    <source>
        <dbReference type="ARBA" id="ARBA00022603"/>
    </source>
</evidence>
<dbReference type="Gene3D" id="1.10.8.10">
    <property type="entry name" value="DNA helicase RuvA subunit, C-terminal domain"/>
    <property type="match status" value="1"/>
</dbReference>
<dbReference type="InterPro" id="IPR019874">
    <property type="entry name" value="RF_methyltr_PrmC"/>
</dbReference>